<comment type="subunit">
    <text evidence="4">Monomer.</text>
</comment>
<dbReference type="InterPro" id="IPR047215">
    <property type="entry name" value="Galactose_mutarotase-like"/>
</dbReference>
<evidence type="ECO:0000256" key="6">
    <source>
        <dbReference type="ARBA" id="ARBA00023235"/>
    </source>
</evidence>
<proteinExistence type="inferred from homology"/>
<comment type="cofactor">
    <cofactor evidence="1">
        <name>Ca(2+)</name>
        <dbReference type="ChEBI" id="CHEBI:29108"/>
    </cofactor>
</comment>
<dbReference type="InterPro" id="IPR014718">
    <property type="entry name" value="GH-type_carb-bd"/>
</dbReference>
<evidence type="ECO:0000256" key="4">
    <source>
        <dbReference type="ARBA" id="ARBA00011245"/>
    </source>
</evidence>
<dbReference type="PIRSF" id="PIRSF005096">
    <property type="entry name" value="GALM"/>
    <property type="match status" value="1"/>
</dbReference>
<evidence type="ECO:0000313" key="10">
    <source>
        <dbReference type="Proteomes" id="UP001172083"/>
    </source>
</evidence>
<dbReference type="InterPro" id="IPR011013">
    <property type="entry name" value="Gal_mutarotase_sf_dom"/>
</dbReference>
<dbReference type="RefSeq" id="WP_346756202.1">
    <property type="nucleotide sequence ID" value="NZ_JAUJEB010000001.1"/>
</dbReference>
<dbReference type="EC" id="5.1.3.3" evidence="8"/>
<dbReference type="CDD" id="cd09019">
    <property type="entry name" value="galactose_mutarotase_like"/>
    <property type="match status" value="1"/>
</dbReference>
<evidence type="ECO:0000256" key="3">
    <source>
        <dbReference type="ARBA" id="ARBA00006206"/>
    </source>
</evidence>
<comment type="similarity">
    <text evidence="3 8">Belongs to the aldose epimerase family.</text>
</comment>
<evidence type="ECO:0000256" key="1">
    <source>
        <dbReference type="ARBA" id="ARBA00001913"/>
    </source>
</evidence>
<evidence type="ECO:0000313" key="9">
    <source>
        <dbReference type="EMBL" id="MDN5210862.1"/>
    </source>
</evidence>
<gene>
    <name evidence="9" type="ORF">QQ020_02345</name>
</gene>
<keyword evidence="6 8" id="KW-0413">Isomerase</keyword>
<evidence type="ECO:0000256" key="8">
    <source>
        <dbReference type="PIRNR" id="PIRNR005096"/>
    </source>
</evidence>
<dbReference type="Gene3D" id="2.70.98.10">
    <property type="match status" value="1"/>
</dbReference>
<dbReference type="Proteomes" id="UP001172083">
    <property type="component" value="Unassembled WGS sequence"/>
</dbReference>
<comment type="caution">
    <text evidence="9">The sequence shown here is derived from an EMBL/GenBank/DDBJ whole genome shotgun (WGS) entry which is preliminary data.</text>
</comment>
<sequence>MSLMCTVEKSIFGKTPQGEVVRSFLLRHKNGLAAKVLDFGGILNALYIKDPDGNAVDVVLGFEDVRAYLKEDIYAGALVGRIAGRLSNGRFTMQGKTYQLPQNEGSTHLHGGVRGFDKRLWEAKIRRKGKHEALELTLHSPNGEEGYPGNLDVTVTYSLSDENGIRIDMEAKTDHPTPFCPTSHAYFNLAGEGVGDICDHILQIDADTITEMGASFLPTGNMVKTTPGINDFTQAAPVRKIVKSSDQVHGAMYKLNASSDGHQRKAMLQDQASGRTMHVYTNAPGIQLYTGSGLNTRTRGKSGVSYGPFAGICLECQGFSDAPHHPQFEPIWLYPNEPFFQYVEYRFEKKTD</sequence>
<dbReference type="EMBL" id="JAUJEB010000001">
    <property type="protein sequence ID" value="MDN5210862.1"/>
    <property type="molecule type" value="Genomic_DNA"/>
</dbReference>
<evidence type="ECO:0000256" key="2">
    <source>
        <dbReference type="ARBA" id="ARBA00005028"/>
    </source>
</evidence>
<dbReference type="PANTHER" id="PTHR10091:SF0">
    <property type="entry name" value="GALACTOSE MUTAROTASE"/>
    <property type="match status" value="1"/>
</dbReference>
<accession>A0ABT8KZF1</accession>
<dbReference type="GO" id="GO:0016853">
    <property type="term" value="F:isomerase activity"/>
    <property type="evidence" value="ECO:0007669"/>
    <property type="project" value="UniProtKB-KW"/>
</dbReference>
<comment type="pathway">
    <text evidence="2 8">Carbohydrate metabolism; hexose metabolism.</text>
</comment>
<reference evidence="9" key="1">
    <citation type="submission" date="2023-06" db="EMBL/GenBank/DDBJ databases">
        <title>Genomic of Agaribacillus aureum.</title>
        <authorList>
            <person name="Wang G."/>
        </authorList>
    </citation>
    <scope>NUCLEOTIDE SEQUENCE</scope>
    <source>
        <strain evidence="9">BMA12</strain>
    </source>
</reference>
<evidence type="ECO:0000256" key="7">
    <source>
        <dbReference type="ARBA" id="ARBA00023277"/>
    </source>
</evidence>
<keyword evidence="5" id="KW-0106">Calcium</keyword>
<keyword evidence="7 8" id="KW-0119">Carbohydrate metabolism</keyword>
<dbReference type="SUPFAM" id="SSF74650">
    <property type="entry name" value="Galactose mutarotase-like"/>
    <property type="match status" value="1"/>
</dbReference>
<name>A0ABT8KZF1_9BACT</name>
<dbReference type="InterPro" id="IPR008183">
    <property type="entry name" value="Aldose_1/G6P_1-epimerase"/>
</dbReference>
<keyword evidence="10" id="KW-1185">Reference proteome</keyword>
<dbReference type="InterPro" id="IPR015443">
    <property type="entry name" value="Aldose_1-epimerase"/>
</dbReference>
<organism evidence="9 10">
    <name type="scientific">Agaribacillus aureus</name>
    <dbReference type="NCBI Taxonomy" id="3051825"/>
    <lineage>
        <taxon>Bacteria</taxon>
        <taxon>Pseudomonadati</taxon>
        <taxon>Bacteroidota</taxon>
        <taxon>Cytophagia</taxon>
        <taxon>Cytophagales</taxon>
        <taxon>Splendidivirgaceae</taxon>
        <taxon>Agaribacillus</taxon>
    </lineage>
</organism>
<protein>
    <recommendedName>
        <fullName evidence="8">Aldose 1-epimerase</fullName>
        <ecNumber evidence="8">5.1.3.3</ecNumber>
    </recommendedName>
</protein>
<comment type="catalytic activity">
    <reaction evidence="8">
        <text>alpha-D-glucose = beta-D-glucose</text>
        <dbReference type="Rhea" id="RHEA:10264"/>
        <dbReference type="ChEBI" id="CHEBI:15903"/>
        <dbReference type="ChEBI" id="CHEBI:17925"/>
        <dbReference type="EC" id="5.1.3.3"/>
    </reaction>
</comment>
<evidence type="ECO:0000256" key="5">
    <source>
        <dbReference type="ARBA" id="ARBA00022837"/>
    </source>
</evidence>
<dbReference type="PANTHER" id="PTHR10091">
    <property type="entry name" value="ALDOSE-1-EPIMERASE"/>
    <property type="match status" value="1"/>
</dbReference>
<dbReference type="Pfam" id="PF01263">
    <property type="entry name" value="Aldose_epim"/>
    <property type="match status" value="1"/>
</dbReference>